<proteinExistence type="predicted"/>
<dbReference type="Proteomes" id="UP001165064">
    <property type="component" value="Unassembled WGS sequence"/>
</dbReference>
<gene>
    <name evidence="1" type="ORF">Amon02_000353200</name>
</gene>
<dbReference type="EMBL" id="BSXS01002261">
    <property type="protein sequence ID" value="GME78621.1"/>
    <property type="molecule type" value="Genomic_DNA"/>
</dbReference>
<evidence type="ECO:0000313" key="1">
    <source>
        <dbReference type="EMBL" id="GME78621.1"/>
    </source>
</evidence>
<keyword evidence="2" id="KW-1185">Reference proteome</keyword>
<evidence type="ECO:0000313" key="2">
    <source>
        <dbReference type="Proteomes" id="UP001165064"/>
    </source>
</evidence>
<organism evidence="1 2">
    <name type="scientific">Ambrosiozyma monospora</name>
    <name type="common">Yeast</name>
    <name type="synonym">Endomycopsis monosporus</name>
    <dbReference type="NCBI Taxonomy" id="43982"/>
    <lineage>
        <taxon>Eukaryota</taxon>
        <taxon>Fungi</taxon>
        <taxon>Dikarya</taxon>
        <taxon>Ascomycota</taxon>
        <taxon>Saccharomycotina</taxon>
        <taxon>Pichiomycetes</taxon>
        <taxon>Pichiales</taxon>
        <taxon>Pichiaceae</taxon>
        <taxon>Ambrosiozyma</taxon>
    </lineage>
</organism>
<comment type="caution">
    <text evidence="1">The sequence shown here is derived from an EMBL/GenBank/DDBJ whole genome shotgun (WGS) entry which is preliminary data.</text>
</comment>
<accession>A0ACB5T153</accession>
<protein>
    <submittedName>
        <fullName evidence="1">Unnamed protein product</fullName>
    </submittedName>
</protein>
<sequence length="602" mass="68318">MTSNVKNTNTKTQTIKILNPEDLPHEVTKIQSLRIPMKDGIELQAHLWIPKEAWEGDLKCGTLVEYIPYRTDVTIQRDSKRHPFYAGNGLASLRIDMRGSSNSGGVLVDEYLKQEQDDALDAFDWIVKQKWSNGNIAMFGKSWGGFNGLQVAARQHPALKTIITLMSTDDRYADDVHYRGGYLMGSDMLMWGATMFAYAPRPQDKRIMGDDWKKNWLERLNCEPMMKNWITHQTRDAYWKHGSICEDYFKVDIPVLSIGGWKDGYTTPVFRMADNLPHPESSCLVGPWIHEYPEVAAPGPAIGYQQLSLAWFKKYLYPEEKSDFSLPRLTAYLQDPSSIEDSSVYREGKWVSLTNPCEKKSISLFFNTNGQILTKEAVTSESPISFSGELSHGLFRGNWCPFGFEGDFPADQRYEDSKCLCFDSEVFSEEIDLLGQPVAKFTVSSDKPLANLSVRLVDIYPDSGEHILISWGSLNLTHRISHEFPEQLTPGEKYNIEISLDVLGIKLAKGHKLRVALSTCDWPQAWPSIETPTLKLFKGELVLPLLNTEQVVESPEFAEPTIMKGTKVEEMKPPGRVKNVTFDYPNNTWTIVDKLDEGQCLQ</sequence>
<reference evidence="1" key="1">
    <citation type="submission" date="2023-04" db="EMBL/GenBank/DDBJ databases">
        <title>Ambrosiozyma monospora NBRC 10751.</title>
        <authorList>
            <person name="Ichikawa N."/>
            <person name="Sato H."/>
            <person name="Tonouchi N."/>
        </authorList>
    </citation>
    <scope>NUCLEOTIDE SEQUENCE</scope>
    <source>
        <strain evidence="1">NBRC 10751</strain>
    </source>
</reference>
<name>A0ACB5T153_AMBMO</name>